<name>A0AAE3YGQ5_9MICC</name>
<dbReference type="Pfam" id="PF17932">
    <property type="entry name" value="TetR_C_24"/>
    <property type="match status" value="1"/>
</dbReference>
<dbReference type="Pfam" id="PF00440">
    <property type="entry name" value="TetR_N"/>
    <property type="match status" value="1"/>
</dbReference>
<organism evidence="6 7">
    <name type="scientific">Falsarthrobacter nasiphocae</name>
    <dbReference type="NCBI Taxonomy" id="189863"/>
    <lineage>
        <taxon>Bacteria</taxon>
        <taxon>Bacillati</taxon>
        <taxon>Actinomycetota</taxon>
        <taxon>Actinomycetes</taxon>
        <taxon>Micrococcales</taxon>
        <taxon>Micrococcaceae</taxon>
        <taxon>Falsarthrobacter</taxon>
    </lineage>
</organism>
<proteinExistence type="predicted"/>
<evidence type="ECO:0000256" key="3">
    <source>
        <dbReference type="ARBA" id="ARBA00023163"/>
    </source>
</evidence>
<dbReference type="SUPFAM" id="SSF48498">
    <property type="entry name" value="Tetracyclin repressor-like, C-terminal domain"/>
    <property type="match status" value="1"/>
</dbReference>
<evidence type="ECO:0000256" key="1">
    <source>
        <dbReference type="ARBA" id="ARBA00023015"/>
    </source>
</evidence>
<dbReference type="Gene3D" id="1.10.357.10">
    <property type="entry name" value="Tetracycline Repressor, domain 2"/>
    <property type="match status" value="1"/>
</dbReference>
<evidence type="ECO:0000256" key="2">
    <source>
        <dbReference type="ARBA" id="ARBA00023125"/>
    </source>
</evidence>
<dbReference type="EMBL" id="JAVDUI010000001">
    <property type="protein sequence ID" value="MDR6892397.1"/>
    <property type="molecule type" value="Genomic_DNA"/>
</dbReference>
<dbReference type="InterPro" id="IPR036271">
    <property type="entry name" value="Tet_transcr_reg_TetR-rel_C_sf"/>
</dbReference>
<keyword evidence="1" id="KW-0805">Transcription regulation</keyword>
<dbReference type="PANTHER" id="PTHR30055:SF234">
    <property type="entry name" value="HTH-TYPE TRANSCRIPTIONAL REGULATOR BETI"/>
    <property type="match status" value="1"/>
</dbReference>
<dbReference type="PRINTS" id="PR00455">
    <property type="entry name" value="HTHTETR"/>
</dbReference>
<keyword evidence="7" id="KW-1185">Reference proteome</keyword>
<dbReference type="Proteomes" id="UP001247307">
    <property type="component" value="Unassembled WGS sequence"/>
</dbReference>
<protein>
    <submittedName>
        <fullName evidence="6">AcrR family transcriptional regulator</fullName>
    </submittedName>
</protein>
<dbReference type="RefSeq" id="WP_309851342.1">
    <property type="nucleotide sequence ID" value="NZ_BAAAIU010000003.1"/>
</dbReference>
<feature type="DNA-binding region" description="H-T-H motif" evidence="4">
    <location>
        <begin position="36"/>
        <end position="55"/>
    </location>
</feature>
<evidence type="ECO:0000313" key="6">
    <source>
        <dbReference type="EMBL" id="MDR6892397.1"/>
    </source>
</evidence>
<accession>A0AAE3YGQ5</accession>
<sequence length="199" mass="21530">MNASQPSRRGRPGHSQSSVVAVAVETFNRHGYEATSMGMLADALGVSKSAIYHHVPSKLEILRLALDDALSALETAADDAEAAPPSAASVADLMRATVRVLIEKQSEVRLLLRLRGNSDVEREAIERRRAVDRRTAAVIEAAQAAGELRGDLEPRELARLMFGTVNSVVEWHRPGGRQSSEEVAETVVSLLMDGARQRA</sequence>
<dbReference type="InterPro" id="IPR050109">
    <property type="entry name" value="HTH-type_TetR-like_transc_reg"/>
</dbReference>
<dbReference type="Gene3D" id="1.10.10.60">
    <property type="entry name" value="Homeodomain-like"/>
    <property type="match status" value="1"/>
</dbReference>
<dbReference type="SUPFAM" id="SSF46689">
    <property type="entry name" value="Homeodomain-like"/>
    <property type="match status" value="1"/>
</dbReference>
<dbReference type="PROSITE" id="PS50977">
    <property type="entry name" value="HTH_TETR_2"/>
    <property type="match status" value="1"/>
</dbReference>
<feature type="domain" description="HTH tetR-type" evidence="5">
    <location>
        <begin position="13"/>
        <end position="73"/>
    </location>
</feature>
<evidence type="ECO:0000256" key="4">
    <source>
        <dbReference type="PROSITE-ProRule" id="PRU00335"/>
    </source>
</evidence>
<keyword evidence="3" id="KW-0804">Transcription</keyword>
<dbReference type="PANTHER" id="PTHR30055">
    <property type="entry name" value="HTH-TYPE TRANSCRIPTIONAL REGULATOR RUTR"/>
    <property type="match status" value="1"/>
</dbReference>
<dbReference type="InterPro" id="IPR041490">
    <property type="entry name" value="KstR2_TetR_C"/>
</dbReference>
<gene>
    <name evidence="6" type="ORF">J2S35_001337</name>
</gene>
<dbReference type="InterPro" id="IPR009057">
    <property type="entry name" value="Homeodomain-like_sf"/>
</dbReference>
<dbReference type="GO" id="GO:0000976">
    <property type="term" value="F:transcription cis-regulatory region binding"/>
    <property type="evidence" value="ECO:0007669"/>
    <property type="project" value="TreeGrafter"/>
</dbReference>
<evidence type="ECO:0000259" key="5">
    <source>
        <dbReference type="PROSITE" id="PS50977"/>
    </source>
</evidence>
<dbReference type="InterPro" id="IPR001647">
    <property type="entry name" value="HTH_TetR"/>
</dbReference>
<dbReference type="GO" id="GO:0003700">
    <property type="term" value="F:DNA-binding transcription factor activity"/>
    <property type="evidence" value="ECO:0007669"/>
    <property type="project" value="TreeGrafter"/>
</dbReference>
<keyword evidence="2 4" id="KW-0238">DNA-binding</keyword>
<evidence type="ECO:0000313" key="7">
    <source>
        <dbReference type="Proteomes" id="UP001247307"/>
    </source>
</evidence>
<comment type="caution">
    <text evidence="6">The sequence shown here is derived from an EMBL/GenBank/DDBJ whole genome shotgun (WGS) entry which is preliminary data.</text>
</comment>
<reference evidence="6" key="1">
    <citation type="submission" date="2023-07" db="EMBL/GenBank/DDBJ databases">
        <title>Sequencing the genomes of 1000 actinobacteria strains.</title>
        <authorList>
            <person name="Klenk H.-P."/>
        </authorList>
    </citation>
    <scope>NUCLEOTIDE SEQUENCE</scope>
    <source>
        <strain evidence="6">DSM 13988</strain>
    </source>
</reference>
<dbReference type="AlphaFoldDB" id="A0AAE3YGQ5"/>